<organism evidence="1 2">
    <name type="scientific">Racocetra persica</name>
    <dbReference type="NCBI Taxonomy" id="160502"/>
    <lineage>
        <taxon>Eukaryota</taxon>
        <taxon>Fungi</taxon>
        <taxon>Fungi incertae sedis</taxon>
        <taxon>Mucoromycota</taxon>
        <taxon>Glomeromycotina</taxon>
        <taxon>Glomeromycetes</taxon>
        <taxon>Diversisporales</taxon>
        <taxon>Gigasporaceae</taxon>
        <taxon>Racocetra</taxon>
    </lineage>
</organism>
<protein>
    <submittedName>
        <fullName evidence="1">31827_t:CDS:1</fullName>
    </submittedName>
</protein>
<evidence type="ECO:0000313" key="1">
    <source>
        <dbReference type="EMBL" id="CAG8810145.1"/>
    </source>
</evidence>
<proteinExistence type="predicted"/>
<feature type="non-terminal residue" evidence="1">
    <location>
        <position position="1"/>
    </location>
</feature>
<dbReference type="EMBL" id="CAJVQC010070946">
    <property type="protein sequence ID" value="CAG8810145.1"/>
    <property type="molecule type" value="Genomic_DNA"/>
</dbReference>
<keyword evidence="2" id="KW-1185">Reference proteome</keyword>
<dbReference type="Proteomes" id="UP000789920">
    <property type="component" value="Unassembled WGS sequence"/>
</dbReference>
<accession>A0ACA9RV06</accession>
<gene>
    <name evidence="1" type="ORF">RPERSI_LOCUS23019</name>
</gene>
<feature type="non-terminal residue" evidence="1">
    <location>
        <position position="111"/>
    </location>
</feature>
<comment type="caution">
    <text evidence="1">The sequence shown here is derived from an EMBL/GenBank/DDBJ whole genome shotgun (WGS) entry which is preliminary data.</text>
</comment>
<name>A0ACA9RV06_9GLOM</name>
<evidence type="ECO:0000313" key="2">
    <source>
        <dbReference type="Proteomes" id="UP000789920"/>
    </source>
</evidence>
<reference evidence="1" key="1">
    <citation type="submission" date="2021-06" db="EMBL/GenBank/DDBJ databases">
        <authorList>
            <person name="Kallberg Y."/>
            <person name="Tangrot J."/>
            <person name="Rosling A."/>
        </authorList>
    </citation>
    <scope>NUCLEOTIDE SEQUENCE</scope>
    <source>
        <strain evidence="1">MA461A</strain>
    </source>
</reference>
<sequence length="111" mass="13023">HNCQRISDQYHGITNYILKKAKEKGTFDQYNYLEVEKQLCYFHYLSIIEPDRNNKNKSLANNEKTIIKLESSIEIDKLDSSTEALLTDDKIKKLSDNELVSLIEKLKKELE</sequence>